<reference evidence="2 3" key="1">
    <citation type="submission" date="2019-01" db="EMBL/GenBank/DDBJ databases">
        <title>Genome sequencing of the rare red list fungi Fomitopsis rosea.</title>
        <authorList>
            <person name="Buettner E."/>
            <person name="Kellner H."/>
        </authorList>
    </citation>
    <scope>NUCLEOTIDE SEQUENCE [LARGE SCALE GENOMIC DNA]</scope>
    <source>
        <strain evidence="2 3">DSM 105464</strain>
    </source>
</reference>
<dbReference type="AlphaFoldDB" id="A0A4Y9XSV9"/>
<dbReference type="Proteomes" id="UP000298390">
    <property type="component" value="Unassembled WGS sequence"/>
</dbReference>
<name>A0A4Y9XSV9_9APHY</name>
<comment type="caution">
    <text evidence="2">The sequence shown here is derived from an EMBL/GenBank/DDBJ whole genome shotgun (WGS) entry which is preliminary data.</text>
</comment>
<dbReference type="EMBL" id="SEKV01000969">
    <property type="protein sequence ID" value="TFY52477.1"/>
    <property type="molecule type" value="Genomic_DNA"/>
</dbReference>
<feature type="region of interest" description="Disordered" evidence="1">
    <location>
        <begin position="354"/>
        <end position="376"/>
    </location>
</feature>
<evidence type="ECO:0000313" key="3">
    <source>
        <dbReference type="Proteomes" id="UP000298390"/>
    </source>
</evidence>
<evidence type="ECO:0000256" key="1">
    <source>
        <dbReference type="SAM" id="MobiDB-lite"/>
    </source>
</evidence>
<accession>A0A4Y9XSV9</accession>
<sequence length="410" mass="45768">MDEKETNRADLDGRAPLTRSLVENHADVDNVYLVGVDDVRGEAPAVVVPSMNDIPEIVLDDDEEVNGGVTADEDRPLSCKSSLWRHGSRTCRLMAEAGPSCVIDGALTPSSSPVMAAAYAGVSLHRNFSFLDVSAGCESEEDLEEEEKDEIDSIFDDDEERGMQVRGWSEEDSIEEEIRKWFELSDDDDETRGTLPQGRFPALTDLPESLLLWDELSDLVSSEKYASPDFSFDHVCSWVCPRRCSSRGNTDLTKPSFRPAPPVRWARPRMLSKPPYVVLVPIAQIGGKEATSARRFHRRIMESKSLRQPSRLRFQLSRAASQESLVGQEVAPHGGEREDAVVSSVEVTEARVGEPNDYPEIPSEVDTENQAPAPARRRYHLQTPWIEPVDSWASDEPMMWQLLPGLSMPM</sequence>
<proteinExistence type="predicted"/>
<protein>
    <submittedName>
        <fullName evidence="2">Uncharacterized protein</fullName>
    </submittedName>
</protein>
<evidence type="ECO:0000313" key="2">
    <source>
        <dbReference type="EMBL" id="TFY52477.1"/>
    </source>
</evidence>
<gene>
    <name evidence="2" type="ORF">EVJ58_g9996</name>
</gene>
<organism evidence="2 3">
    <name type="scientific">Rhodofomes roseus</name>
    <dbReference type="NCBI Taxonomy" id="34475"/>
    <lineage>
        <taxon>Eukaryota</taxon>
        <taxon>Fungi</taxon>
        <taxon>Dikarya</taxon>
        <taxon>Basidiomycota</taxon>
        <taxon>Agaricomycotina</taxon>
        <taxon>Agaricomycetes</taxon>
        <taxon>Polyporales</taxon>
        <taxon>Rhodofomes</taxon>
    </lineage>
</organism>